<dbReference type="AlphaFoldDB" id="A0A4R4KA11"/>
<sequence length="80" mass="8180">MHRNSARGGLPAGLIVFGMRYPVGASLLAMGVNDDAGCLEAPVVPTFFASMLAPTEGGASVRNSVAVRPSSRASSLPHLD</sequence>
<evidence type="ECO:0000256" key="1">
    <source>
        <dbReference type="SAM" id="MobiDB-lite"/>
    </source>
</evidence>
<comment type="caution">
    <text evidence="2">The sequence shown here is derived from an EMBL/GenBank/DDBJ whole genome shotgun (WGS) entry which is preliminary data.</text>
</comment>
<name>A0A4R4KA11_PSEVA</name>
<evidence type="ECO:0000313" key="2">
    <source>
        <dbReference type="EMBL" id="TDB64687.1"/>
    </source>
</evidence>
<reference evidence="3" key="1">
    <citation type="journal article" date="2019" name="bioRxiv">
        <title>Bacterially produced spermidine induces plant systemic susceptibility to pathogens.</title>
        <authorList>
            <person name="Melnyk R.A."/>
            <person name="Beskrovnaya P.A."/>
            <person name="Liu Z."/>
            <person name="Song Y."/>
            <person name="Haney C.H."/>
        </authorList>
    </citation>
    <scope>NUCLEOTIDE SEQUENCE [LARGE SCALE GENOMIC DNA]</scope>
    <source>
        <strain evidence="3">Dha-51</strain>
    </source>
</reference>
<organism evidence="2 3">
    <name type="scientific">Pseudomonas vancouverensis</name>
    <dbReference type="NCBI Taxonomy" id="95300"/>
    <lineage>
        <taxon>Bacteria</taxon>
        <taxon>Pseudomonadati</taxon>
        <taxon>Pseudomonadota</taxon>
        <taxon>Gammaproteobacteria</taxon>
        <taxon>Pseudomonadales</taxon>
        <taxon>Pseudomonadaceae</taxon>
        <taxon>Pseudomonas</taxon>
    </lineage>
</organism>
<dbReference type="EMBL" id="RRZK01000009">
    <property type="protein sequence ID" value="TDB64687.1"/>
    <property type="molecule type" value="Genomic_DNA"/>
</dbReference>
<feature type="compositionally biased region" description="Low complexity" evidence="1">
    <location>
        <begin position="59"/>
        <end position="80"/>
    </location>
</feature>
<dbReference type="Proteomes" id="UP000295254">
    <property type="component" value="Unassembled WGS sequence"/>
</dbReference>
<gene>
    <name evidence="2" type="ORF">EIY72_09685</name>
</gene>
<evidence type="ECO:0000313" key="3">
    <source>
        <dbReference type="Proteomes" id="UP000295254"/>
    </source>
</evidence>
<protein>
    <submittedName>
        <fullName evidence="2">Uncharacterized protein</fullName>
    </submittedName>
</protein>
<proteinExistence type="predicted"/>
<keyword evidence="3" id="KW-1185">Reference proteome</keyword>
<feature type="region of interest" description="Disordered" evidence="1">
    <location>
        <begin position="58"/>
        <end position="80"/>
    </location>
</feature>
<accession>A0A4R4KA11</accession>